<dbReference type="EMBL" id="FNID01000004">
    <property type="protein sequence ID" value="SDM74299.1"/>
    <property type="molecule type" value="Genomic_DNA"/>
</dbReference>
<reference evidence="3 4" key="1">
    <citation type="submission" date="2016-10" db="EMBL/GenBank/DDBJ databases">
        <authorList>
            <person name="de Groot N.N."/>
        </authorList>
    </citation>
    <scope>NUCLEOTIDE SEQUENCE [LARGE SCALE GENOMIC DNA]</scope>
    <source>
        <strain evidence="3 4">CGMCC 1.5012</strain>
    </source>
</reference>
<organism evidence="3 4">
    <name type="scientific">Acetanaerobacterium elongatum</name>
    <dbReference type="NCBI Taxonomy" id="258515"/>
    <lineage>
        <taxon>Bacteria</taxon>
        <taxon>Bacillati</taxon>
        <taxon>Bacillota</taxon>
        <taxon>Clostridia</taxon>
        <taxon>Eubacteriales</taxon>
        <taxon>Oscillospiraceae</taxon>
        <taxon>Acetanaerobacterium</taxon>
    </lineage>
</organism>
<evidence type="ECO:0000313" key="4">
    <source>
        <dbReference type="Proteomes" id="UP000199182"/>
    </source>
</evidence>
<feature type="region of interest" description="Disordered" evidence="1">
    <location>
        <begin position="57"/>
        <end position="84"/>
    </location>
</feature>
<dbReference type="Pfam" id="PF11167">
    <property type="entry name" value="DUF2953"/>
    <property type="match status" value="1"/>
</dbReference>
<proteinExistence type="predicted"/>
<evidence type="ECO:0000313" key="3">
    <source>
        <dbReference type="EMBL" id="SDM74299.1"/>
    </source>
</evidence>
<sequence length="221" mass="25332">MTGWIIFGSIIALIAVILFIPLQVLLEYKDDVFHITARYAFFKYKILPVDQKKKEKREQQKLKKEQRAAQKGKPLTEPAKPEKRSLKDTIQMVKVMLDSVHAPFIHLLKRIRLTDIAFYMKTVGENAAETAVEVGRVNAYVYGFYAYLKNFFKVQDPDILITPDYYGEKSQTYFKMTVSLTPASALRASVTFGWRLIQVLIFKKIVGENVKQSTQPAKSSG</sequence>
<dbReference type="RefSeq" id="WP_092638026.1">
    <property type="nucleotide sequence ID" value="NZ_FNID01000004.1"/>
</dbReference>
<dbReference type="Proteomes" id="UP000199182">
    <property type="component" value="Unassembled WGS sequence"/>
</dbReference>
<dbReference type="InterPro" id="IPR021338">
    <property type="entry name" value="DUF2953"/>
</dbReference>
<accession>A0A1G9VQ41</accession>
<dbReference type="AlphaFoldDB" id="A0A1G9VQ41"/>
<name>A0A1G9VQ41_9FIRM</name>
<keyword evidence="4" id="KW-1185">Reference proteome</keyword>
<keyword evidence="2" id="KW-0812">Transmembrane</keyword>
<protein>
    <recommendedName>
        <fullName evidence="5">DUF2953 domain-containing protein</fullName>
    </recommendedName>
</protein>
<dbReference type="OrthoDB" id="1853337at2"/>
<dbReference type="STRING" id="258515.SAMN05192585_10469"/>
<feature type="transmembrane region" description="Helical" evidence="2">
    <location>
        <begin position="6"/>
        <end position="26"/>
    </location>
</feature>
<gene>
    <name evidence="3" type="ORF">SAMN05192585_10469</name>
</gene>
<evidence type="ECO:0000256" key="2">
    <source>
        <dbReference type="SAM" id="Phobius"/>
    </source>
</evidence>
<keyword evidence="2" id="KW-1133">Transmembrane helix</keyword>
<feature type="compositionally biased region" description="Basic and acidic residues" evidence="1">
    <location>
        <begin position="57"/>
        <end position="68"/>
    </location>
</feature>
<evidence type="ECO:0000256" key="1">
    <source>
        <dbReference type="SAM" id="MobiDB-lite"/>
    </source>
</evidence>
<evidence type="ECO:0008006" key="5">
    <source>
        <dbReference type="Google" id="ProtNLM"/>
    </source>
</evidence>
<keyword evidence="2" id="KW-0472">Membrane</keyword>